<dbReference type="Pfam" id="PF11573">
    <property type="entry name" value="Med23"/>
    <property type="match status" value="1"/>
</dbReference>
<feature type="region of interest" description="Disordered" evidence="6">
    <location>
        <begin position="556"/>
        <end position="617"/>
    </location>
</feature>
<dbReference type="FunFam" id="3.30.200.20:FF:000327">
    <property type="entry name" value="Cysteine-rich receptor-like protein kinase 10"/>
    <property type="match status" value="1"/>
</dbReference>
<dbReference type="Gene3D" id="1.10.510.10">
    <property type="entry name" value="Transferase(Phosphotransferase) domain 1"/>
    <property type="match status" value="1"/>
</dbReference>
<keyword evidence="3" id="KW-0805">Transcription regulation</keyword>
<evidence type="ECO:0000259" key="7">
    <source>
        <dbReference type="PROSITE" id="PS50011"/>
    </source>
</evidence>
<feature type="region of interest" description="Disordered" evidence="6">
    <location>
        <begin position="1698"/>
        <end position="1726"/>
    </location>
</feature>
<dbReference type="GO" id="GO:0004672">
    <property type="term" value="F:protein kinase activity"/>
    <property type="evidence" value="ECO:0007669"/>
    <property type="project" value="InterPro"/>
</dbReference>
<dbReference type="CDD" id="cd14066">
    <property type="entry name" value="STKc_IRAK"/>
    <property type="match status" value="1"/>
</dbReference>
<dbReference type="EMBL" id="SZYD01000015">
    <property type="protein sequence ID" value="KAD3642292.1"/>
    <property type="molecule type" value="Genomic_DNA"/>
</dbReference>
<feature type="domain" description="Protein kinase" evidence="7">
    <location>
        <begin position="55"/>
        <end position="324"/>
    </location>
</feature>
<dbReference type="InterPro" id="IPR000719">
    <property type="entry name" value="Prot_kinase_dom"/>
</dbReference>
<dbReference type="PANTHER" id="PTHR12691">
    <property type="entry name" value="MEDIATOR OF RNA POLYMERASE II TRANSCRIPTION SUBUNIT 23"/>
    <property type="match status" value="1"/>
</dbReference>
<dbReference type="GO" id="GO:0005524">
    <property type="term" value="F:ATP binding"/>
    <property type="evidence" value="ECO:0007669"/>
    <property type="project" value="InterPro"/>
</dbReference>
<comment type="similarity">
    <text evidence="2">Belongs to the Mediator complex subunit 23 family.</text>
</comment>
<dbReference type="GO" id="GO:0010628">
    <property type="term" value="P:positive regulation of gene expression"/>
    <property type="evidence" value="ECO:0007669"/>
    <property type="project" value="TreeGrafter"/>
</dbReference>
<evidence type="ECO:0000256" key="2">
    <source>
        <dbReference type="ARBA" id="ARBA00010222"/>
    </source>
</evidence>
<dbReference type="InterPro" id="IPR021629">
    <property type="entry name" value="Mediator_Med23"/>
</dbReference>
<feature type="compositionally biased region" description="Polar residues" evidence="6">
    <location>
        <begin position="585"/>
        <end position="617"/>
    </location>
</feature>
<evidence type="ECO:0000313" key="9">
    <source>
        <dbReference type="Proteomes" id="UP000326396"/>
    </source>
</evidence>
<dbReference type="InterPro" id="IPR008271">
    <property type="entry name" value="Ser/Thr_kinase_AS"/>
</dbReference>
<dbReference type="Proteomes" id="UP000326396">
    <property type="component" value="Linkage Group LG5"/>
</dbReference>
<dbReference type="FunFam" id="1.10.510.10:FF:000336">
    <property type="entry name" value="Cysteine-rich receptor-like protein kinase 2"/>
    <property type="match status" value="1"/>
</dbReference>
<dbReference type="GO" id="GO:0006357">
    <property type="term" value="P:regulation of transcription by RNA polymerase II"/>
    <property type="evidence" value="ECO:0007669"/>
    <property type="project" value="TreeGrafter"/>
</dbReference>
<dbReference type="Pfam" id="PF07714">
    <property type="entry name" value="PK_Tyr_Ser-Thr"/>
    <property type="match status" value="1"/>
</dbReference>
<reference evidence="8 9" key="1">
    <citation type="submission" date="2019-05" db="EMBL/GenBank/DDBJ databases">
        <title>Mikania micrantha, genome provides insights into the molecular mechanism of rapid growth.</title>
        <authorList>
            <person name="Liu B."/>
        </authorList>
    </citation>
    <scope>NUCLEOTIDE SEQUENCE [LARGE SCALE GENOMIC DNA]</scope>
    <source>
        <strain evidence="8">NLD-2019</strain>
        <tissue evidence="8">Leaf</tissue>
    </source>
</reference>
<evidence type="ECO:0000313" key="8">
    <source>
        <dbReference type="EMBL" id="KAD3642292.1"/>
    </source>
</evidence>
<dbReference type="PROSITE" id="PS50011">
    <property type="entry name" value="PROTEIN_KINASE_DOM"/>
    <property type="match status" value="1"/>
</dbReference>
<dbReference type="OrthoDB" id="9982951at2759"/>
<keyword evidence="5" id="KW-0539">Nucleus</keyword>
<feature type="compositionally biased region" description="Low complexity" evidence="6">
    <location>
        <begin position="352"/>
        <end position="366"/>
    </location>
</feature>
<evidence type="ECO:0000256" key="6">
    <source>
        <dbReference type="SAM" id="MobiDB-lite"/>
    </source>
</evidence>
<dbReference type="PANTHER" id="PTHR12691:SF10">
    <property type="entry name" value="MEDIATOR OF RNA POLYMERASE II TRANSCRIPTION SUBUNIT 23"/>
    <property type="match status" value="1"/>
</dbReference>
<dbReference type="PROSITE" id="PS00108">
    <property type="entry name" value="PROTEIN_KINASE_ST"/>
    <property type="match status" value="1"/>
</dbReference>
<evidence type="ECO:0000256" key="4">
    <source>
        <dbReference type="ARBA" id="ARBA00023163"/>
    </source>
</evidence>
<dbReference type="SMART" id="SM00220">
    <property type="entry name" value="S_TKc"/>
    <property type="match status" value="1"/>
</dbReference>
<comment type="subcellular location">
    <subcellularLocation>
        <location evidence="1">Nucleus</location>
    </subcellularLocation>
</comment>
<dbReference type="Gene3D" id="3.30.200.20">
    <property type="entry name" value="Phosphorylase Kinase, domain 1"/>
    <property type="match status" value="1"/>
</dbReference>
<feature type="compositionally biased region" description="Polar residues" evidence="6">
    <location>
        <begin position="556"/>
        <end position="574"/>
    </location>
</feature>
<dbReference type="SUPFAM" id="SSF56112">
    <property type="entry name" value="Protein kinase-like (PK-like)"/>
    <property type="match status" value="1"/>
</dbReference>
<feature type="region of interest" description="Disordered" evidence="6">
    <location>
        <begin position="327"/>
        <end position="406"/>
    </location>
</feature>
<feature type="compositionally biased region" description="Low complexity" evidence="6">
    <location>
        <begin position="1707"/>
        <end position="1722"/>
    </location>
</feature>
<dbReference type="GO" id="GO:0016592">
    <property type="term" value="C:mediator complex"/>
    <property type="evidence" value="ECO:0007669"/>
    <property type="project" value="TreeGrafter"/>
</dbReference>
<proteinExistence type="inferred from homology"/>
<evidence type="ECO:0000256" key="1">
    <source>
        <dbReference type="ARBA" id="ARBA00004123"/>
    </source>
</evidence>
<protein>
    <recommendedName>
        <fullName evidence="7">Protein kinase domain-containing protein</fullName>
    </recommendedName>
</protein>
<keyword evidence="9" id="KW-1185">Reference proteome</keyword>
<comment type="caution">
    <text evidence="8">The sequence shown here is derived from an EMBL/GenBank/DDBJ whole genome shotgun (WGS) entry which is preliminary data.</text>
</comment>
<dbReference type="InterPro" id="IPR001245">
    <property type="entry name" value="Ser-Thr/Tyr_kinase_cat_dom"/>
</dbReference>
<evidence type="ECO:0000256" key="3">
    <source>
        <dbReference type="ARBA" id="ARBA00023015"/>
    </source>
</evidence>
<keyword evidence="4" id="KW-0804">Transcription</keyword>
<gene>
    <name evidence="8" type="ORF">E3N88_31516</name>
</gene>
<evidence type="ECO:0000256" key="5">
    <source>
        <dbReference type="ARBA" id="ARBA00023242"/>
    </source>
</evidence>
<dbReference type="GO" id="GO:0005667">
    <property type="term" value="C:transcription regulator complex"/>
    <property type="evidence" value="ECO:0007669"/>
    <property type="project" value="TreeGrafter"/>
</dbReference>
<name>A0A5N6MQH7_9ASTR</name>
<organism evidence="8 9">
    <name type="scientific">Mikania micrantha</name>
    <name type="common">bitter vine</name>
    <dbReference type="NCBI Taxonomy" id="192012"/>
    <lineage>
        <taxon>Eukaryota</taxon>
        <taxon>Viridiplantae</taxon>
        <taxon>Streptophyta</taxon>
        <taxon>Embryophyta</taxon>
        <taxon>Tracheophyta</taxon>
        <taxon>Spermatophyta</taxon>
        <taxon>Magnoliopsida</taxon>
        <taxon>eudicotyledons</taxon>
        <taxon>Gunneridae</taxon>
        <taxon>Pentapetalae</taxon>
        <taxon>asterids</taxon>
        <taxon>campanulids</taxon>
        <taxon>Asterales</taxon>
        <taxon>Asteraceae</taxon>
        <taxon>Asteroideae</taxon>
        <taxon>Heliantheae alliance</taxon>
        <taxon>Eupatorieae</taxon>
        <taxon>Mikania</taxon>
    </lineage>
</organism>
<dbReference type="InterPro" id="IPR011009">
    <property type="entry name" value="Kinase-like_dom_sf"/>
</dbReference>
<sequence length="1981" mass="222963">MTKSNSFLRNIVKPFLSNSNSNSNQESQEEDLNNITTHEQRVFNFETLVSATRNFHPDNKLGQGGFGPVFKGKLDNGMEIAVKKLGQTSNQGKREFVNEAKLLARVQHRNVVSLLGYCVSPEKLLVYEYVPNESLDKLLFKSRARDTLDWKRRYDIISGVARGLLYLHEDAPDCIIHRDIKASNILLDENWVPKIADFGMAKLYPEDQTHVNTRIAGTNGYMAPEYVMHGNLSIKADVYSFGVVVLELISGQKNYTFDLDSECANLLDWAYKQYKKGKGLEILEPILASTADPVQVASCIKIGLLCTQFDHHRRPTMSRVALMLSRKPGALEEPTPPGYLGSRRRSHGLATSSSSDGMSGGSNSQSRAPTASGGGGVPLTSITTQSPNPADMADQGHHRAATRASHFHPARPAIIDLFNLYLGRSSREKADDLAREPPNKTQKRVTALNRDLPPRNEQFLLDFEQLQNQFPDREPLRTVSESVLISLVIQCSNHAPRAEFLLFALRNLYNIGYINWDTFLPSLLSSVSSAEMSVGISSTTSLPPIVSSTSLSQTGMLPSSTTIPSTNFQTSSPASPLVSVHGIGSPSQSANEPSTTPLSPVKSSDINNSGNHSRSNMLTRDNAISSLRQLCCKIIFSALEVNLKPSTHADIFNHMMNWLVNWDQQQQGSDEVDGIKSWKRDKALFEWLHNCLDVIWLLVDDKKCRVPFYELVRSGLQFLQNISDDEALFTLILEIHRRRDMMAMHMQMLDQHIHCPTFGNQRLLSQATTSISSEAAINMRYSPITYPSVLGEALHGEDIAVCIQKGSLDWERALRCIRHALRSTPAPDWWRRVLLVAPCNRQNPQGPTPGAVFTSDMICEANIDRIVELLRLTNSDINCWQEWLVYSDVFFFLVKSGCIDFVDFVDKLVLRLAEDDHQILRTNHVTWLLAQIIRVELVMHALNTDPRKVETTRKVLSFHKEDRSSDPNNPQSILLDFISSCQNLRIWSLNSSTREYLNSEQLQKGKQIDEWWRQVTKGDHMMDYMNLDDRSIGMFWVVSYTMAQPASDTVMGWLTSAGHAELPGPNLQTNERITMMREVHPVPITLLSGFSINLCLKLAFQMEEAMFSGEHVPNIAMVETYTRLLLIQPHSLFRSHLSHLHQKNPSILNKPSATLLVLEILNYRLFSLYRYQGKSKTLMYDVTKILSTLKGKRGDHRVFRLAENLCMNLILSLREFFFVRKEGKGPTEFTETLNRIAVVNFAIIIKTRGITDAEHLLYLQTMLEQILATSQHTWSGKTLRYFPPVLCDALIGRVDKRGLAIQAWQQAEAIVINQCTHLLTPSANPTYVMTYINTSFPEHRQYLCAGAWVLMHGHPENINSANLGRVLREFSPEEVTANIYSMVDVLLHNMQLELQHGHPLQDLISKACANLAYFIWNHELLPLDILLLALIDRDDDPHALRIVVNLLERQELQQRIKFYVANRGKPEHWLQNGIFKRIELQKSLGNHLSWKERYPTFFDDIAARLLPVIPLIIYRLIENDAAEAADRVLQFYSAFLHYYPLNITFVRDILAYFYGHLHAKLIFRMLNVLDIKKMPFSESFPQHVSPSNAIFPPLEYFASLLCNLVHNVIPQCNSKVDPLNNGMRTFINRNPTASQPGSTNTFEGQKAFYQIQDPGTYTQLVLETAVIEILSLPVTAAQIVQALVQIIIHIQPTLTQSNHGYHGTTTSSGQGSAMPASPSGGSTDSLGRCRQSVTGMGFVTRSGYASQQLSCLMIQACGLLLAQLPAEFHIQLYAEVSHVIKESWWLTDGKRSVGELDSVVGYALLDPTWAAQDNTSTVIGNVVALLHSFFSNLPQEWLDKTHLIVNHLRPIKSVAVLRIAFRIVGPLLPRLANAHNLFSKTLELLLNMMVDVFGRNSQPSAPVKASEITDLIDFLHHIVHYEGQGGPVQPNSKARPDVLALCGRAIENLRTDVQHLLSHLKTDANGSIYAATHPKLFQSPS</sequence>
<accession>A0A5N6MQH7</accession>